<dbReference type="PANTHER" id="PTHR30576:SF0">
    <property type="entry name" value="UNDECAPRENYL-PHOSPHATE N-ACETYLGALACTOSAMINYL 1-PHOSPHATE TRANSFERASE-RELATED"/>
    <property type="match status" value="1"/>
</dbReference>
<dbReference type="Pfam" id="PF02397">
    <property type="entry name" value="Bac_transf"/>
    <property type="match status" value="1"/>
</dbReference>
<dbReference type="EMBL" id="JAQNVG010000039">
    <property type="protein sequence ID" value="MDC2238004.1"/>
    <property type="molecule type" value="Genomic_DNA"/>
</dbReference>
<comment type="caution">
    <text evidence="4">The sequence shown here is derived from an EMBL/GenBank/DDBJ whole genome shotgun (WGS) entry which is preliminary data.</text>
</comment>
<keyword evidence="2" id="KW-1133">Transmembrane helix</keyword>
<organism evidence="4 5">
    <name type="scientific">Bacteroides thetaiotaomicron</name>
    <dbReference type="NCBI Taxonomy" id="818"/>
    <lineage>
        <taxon>Bacteria</taxon>
        <taxon>Pseudomonadati</taxon>
        <taxon>Bacteroidota</taxon>
        <taxon>Bacteroidia</taxon>
        <taxon>Bacteroidales</taxon>
        <taxon>Bacteroidaceae</taxon>
        <taxon>Bacteroides</taxon>
    </lineage>
</organism>
<dbReference type="Proteomes" id="UP001217776">
    <property type="component" value="Unassembled WGS sequence"/>
</dbReference>
<comment type="similarity">
    <text evidence="1">Belongs to the bacterial sugar transferase family.</text>
</comment>
<evidence type="ECO:0000313" key="5">
    <source>
        <dbReference type="Proteomes" id="UP001217776"/>
    </source>
</evidence>
<evidence type="ECO:0000313" key="4">
    <source>
        <dbReference type="EMBL" id="MDC2238004.1"/>
    </source>
</evidence>
<dbReference type="InterPro" id="IPR003362">
    <property type="entry name" value="Bact_transf"/>
</dbReference>
<reference evidence="4" key="1">
    <citation type="submission" date="2022-10" db="EMBL/GenBank/DDBJ databases">
        <title>Human gut microbiome strain richness.</title>
        <authorList>
            <person name="Chen-Liaw A."/>
        </authorList>
    </citation>
    <scope>NUCLEOTIDE SEQUENCE</scope>
    <source>
        <strain evidence="4">1001283st1_A3_1001283B150304_161114</strain>
    </source>
</reference>
<evidence type="ECO:0000256" key="2">
    <source>
        <dbReference type="SAM" id="Phobius"/>
    </source>
</evidence>
<keyword evidence="2" id="KW-0812">Transmembrane</keyword>
<dbReference type="RefSeq" id="WP_195601108.1">
    <property type="nucleotide sequence ID" value="NZ_JADNKL010000033.1"/>
</dbReference>
<evidence type="ECO:0000259" key="3">
    <source>
        <dbReference type="Pfam" id="PF02397"/>
    </source>
</evidence>
<name>A0AAP3SGF1_BACT4</name>
<proteinExistence type="inferred from homology"/>
<keyword evidence="2" id="KW-0472">Membrane</keyword>
<sequence length="191" mass="22394">MYLAIKRFLDFFISFVILLFLFPFFIIVAVLIKIDSNGPIFYLQSRVGKNGDIFHVYKFRTMTDEVRDPNKKQAYLNDPDITRIGRFLRRFKIDELPQIWNVFIGDMSLVGPRPALPSLYEEFGEIAKKRCRVRPGMTGLAQVNGNIYLPWEKRLLLDGEYVDNISFMLDLKILIKTIAIVLFGEEKYIRK</sequence>
<dbReference type="PANTHER" id="PTHR30576">
    <property type="entry name" value="COLANIC BIOSYNTHESIS UDP-GLUCOSE LIPID CARRIER TRANSFERASE"/>
    <property type="match status" value="1"/>
</dbReference>
<keyword evidence="4" id="KW-0808">Transferase</keyword>
<feature type="transmembrane region" description="Helical" evidence="2">
    <location>
        <begin position="12"/>
        <end position="32"/>
    </location>
</feature>
<evidence type="ECO:0000256" key="1">
    <source>
        <dbReference type="ARBA" id="ARBA00006464"/>
    </source>
</evidence>
<gene>
    <name evidence="4" type="ORF">PO127_19880</name>
</gene>
<accession>A0AAP3SGF1</accession>
<dbReference type="GO" id="GO:0016780">
    <property type="term" value="F:phosphotransferase activity, for other substituted phosphate groups"/>
    <property type="evidence" value="ECO:0007669"/>
    <property type="project" value="TreeGrafter"/>
</dbReference>
<protein>
    <submittedName>
        <fullName evidence="4">Sugar transferase</fullName>
    </submittedName>
</protein>
<feature type="domain" description="Bacterial sugar transferase" evidence="3">
    <location>
        <begin position="6"/>
        <end position="182"/>
    </location>
</feature>
<dbReference type="AlphaFoldDB" id="A0AAP3SGF1"/>